<dbReference type="OrthoDB" id="9986881at2759"/>
<evidence type="ECO:0000256" key="4">
    <source>
        <dbReference type="ARBA" id="ARBA00023136"/>
    </source>
</evidence>
<dbReference type="PROSITE" id="PS50850">
    <property type="entry name" value="MFS"/>
    <property type="match status" value="1"/>
</dbReference>
<dbReference type="GO" id="GO:0005886">
    <property type="term" value="C:plasma membrane"/>
    <property type="evidence" value="ECO:0007669"/>
    <property type="project" value="TreeGrafter"/>
</dbReference>
<dbReference type="FunFam" id="1.20.1250.20:FF:000011">
    <property type="entry name" value="MFS multidrug transporter, putative"/>
    <property type="match status" value="1"/>
</dbReference>
<gene>
    <name evidence="8" type="ORF">CNMCM5623_006272</name>
</gene>
<dbReference type="Gene3D" id="1.20.1250.20">
    <property type="entry name" value="MFS general substrate transporter like domains"/>
    <property type="match status" value="1"/>
</dbReference>
<feature type="transmembrane region" description="Helical" evidence="6">
    <location>
        <begin position="368"/>
        <end position="393"/>
    </location>
</feature>
<name>A0A8H6UN94_9EURO</name>
<dbReference type="InterPro" id="IPR011701">
    <property type="entry name" value="MFS"/>
</dbReference>
<keyword evidence="4 6" id="KW-0472">Membrane</keyword>
<dbReference type="CDD" id="cd17323">
    <property type="entry name" value="MFS_Tpo1_MDR_like"/>
    <property type="match status" value="1"/>
</dbReference>
<dbReference type="AlphaFoldDB" id="A0A8H6UN94"/>
<feature type="transmembrane region" description="Helical" evidence="6">
    <location>
        <begin position="124"/>
        <end position="145"/>
    </location>
</feature>
<dbReference type="EMBL" id="JACBAE010001369">
    <property type="protein sequence ID" value="KAF7160647.1"/>
    <property type="molecule type" value="Genomic_DNA"/>
</dbReference>
<feature type="transmembrane region" description="Helical" evidence="6">
    <location>
        <begin position="300"/>
        <end position="319"/>
    </location>
</feature>
<dbReference type="Pfam" id="PF07690">
    <property type="entry name" value="MFS_1"/>
    <property type="match status" value="1"/>
</dbReference>
<evidence type="ECO:0000256" key="2">
    <source>
        <dbReference type="ARBA" id="ARBA00022692"/>
    </source>
</evidence>
<evidence type="ECO:0000313" key="9">
    <source>
        <dbReference type="Proteomes" id="UP000654922"/>
    </source>
</evidence>
<feature type="transmembrane region" description="Helical" evidence="6">
    <location>
        <begin position="27"/>
        <end position="47"/>
    </location>
</feature>
<comment type="caution">
    <text evidence="8">The sequence shown here is derived from an EMBL/GenBank/DDBJ whole genome shotgun (WGS) entry which is preliminary data.</text>
</comment>
<dbReference type="PANTHER" id="PTHR23502:SF142">
    <property type="entry name" value="ORF"/>
    <property type="match status" value="1"/>
</dbReference>
<proteinExistence type="predicted"/>
<protein>
    <recommendedName>
        <fullName evidence="7">Major facilitator superfamily (MFS) profile domain-containing protein</fullName>
    </recommendedName>
</protein>
<feature type="transmembrane region" description="Helical" evidence="6">
    <location>
        <begin position="152"/>
        <end position="173"/>
    </location>
</feature>
<dbReference type="PANTHER" id="PTHR23502">
    <property type="entry name" value="MAJOR FACILITATOR SUPERFAMILY"/>
    <property type="match status" value="1"/>
</dbReference>
<dbReference type="GO" id="GO:0022857">
    <property type="term" value="F:transmembrane transporter activity"/>
    <property type="evidence" value="ECO:0007669"/>
    <property type="project" value="InterPro"/>
</dbReference>
<dbReference type="InterPro" id="IPR020846">
    <property type="entry name" value="MFS_dom"/>
</dbReference>
<feature type="domain" description="Major facilitator superfamily (MFS) profile" evidence="7">
    <location>
        <begin position="29"/>
        <end position="452"/>
    </location>
</feature>
<evidence type="ECO:0000256" key="5">
    <source>
        <dbReference type="SAM" id="MobiDB-lite"/>
    </source>
</evidence>
<feature type="transmembrane region" description="Helical" evidence="6">
    <location>
        <begin position="185"/>
        <end position="205"/>
    </location>
</feature>
<feature type="transmembrane region" description="Helical" evidence="6">
    <location>
        <begin position="256"/>
        <end position="280"/>
    </location>
</feature>
<organism evidence="8 9">
    <name type="scientific">Aspergillus felis</name>
    <dbReference type="NCBI Taxonomy" id="1287682"/>
    <lineage>
        <taxon>Eukaryota</taxon>
        <taxon>Fungi</taxon>
        <taxon>Dikarya</taxon>
        <taxon>Ascomycota</taxon>
        <taxon>Pezizomycotina</taxon>
        <taxon>Eurotiomycetes</taxon>
        <taxon>Eurotiomycetidae</taxon>
        <taxon>Eurotiales</taxon>
        <taxon>Aspergillaceae</taxon>
        <taxon>Aspergillus</taxon>
        <taxon>Aspergillus subgen. Fumigati</taxon>
    </lineage>
</organism>
<dbReference type="Proteomes" id="UP000654922">
    <property type="component" value="Unassembled WGS sequence"/>
</dbReference>
<dbReference type="SUPFAM" id="SSF103473">
    <property type="entry name" value="MFS general substrate transporter"/>
    <property type="match status" value="1"/>
</dbReference>
<evidence type="ECO:0000256" key="1">
    <source>
        <dbReference type="ARBA" id="ARBA00004141"/>
    </source>
</evidence>
<sequence>MSVEKYVDFNGPDDPLNPLNWPMRKRVYISAILGLSTMVVAFASSIFSAAMPSVMHLYGINREVCTLGISLYVFGFAFGPLFFGPFSEVKGRYMPLVISMFGFTIFSFATAVSKDLPSLFILRYFTGFFGSGPLTLAGASFADMFSPEQRGIAIVMFCLMVFIGPLVAPFVGGFTVMNSSLGWRWTAYIPGILGGAVLLLLVVFLEETYQPVILARKADRLRRETGNWSIHAKHEELRLDARSILADYLALPLKMLVLDPIVTCMCVFASFVYGLLYLFLTAYPIIFQKIHGMNPGVGGLPYLGVIVGQLLGAVAIAATQPWILRKLEQNGGVMMPEWRLPVAIPGAVAFSAGLFWLGWSGYKQSIHWIVPTLSGLLTGFGLLTMFLPSLAYLVEARPQKAASAVAAHTFLRSVAGGVFPLFATYMFDGLVSASEVLSNAYFKSMLEKLDAMNSPWNPPVCSAEASPLGFLEEGAVRSSILLLELQSPVDAVWPDLVSRLEKLRTGRYLSYKNGTRLVLRPVTVVISSKNLSYVDRTNVGESDVIFFDTSLKSLTPTHHTEAGEGTDGDDEAANHGPEAVLAGNSTTRSVMATADFQASVGLPRRGRFSKEQIEIIRAQVRAAHQHGLLARYTGIQCRPRRLHRLILRLLAQEGVDLIENDQNDCERPWWSSSWRMVRLAGEYLNF</sequence>
<evidence type="ECO:0000256" key="6">
    <source>
        <dbReference type="SAM" id="Phobius"/>
    </source>
</evidence>
<reference evidence="8" key="1">
    <citation type="submission" date="2020-06" db="EMBL/GenBank/DDBJ databases">
        <title>Draft genome sequences of strains closely related to Aspergillus parafelis and Aspergillus hiratsukae.</title>
        <authorList>
            <person name="Dos Santos R.A.C."/>
            <person name="Rivero-Menendez O."/>
            <person name="Steenwyk J.L."/>
            <person name="Mead M.E."/>
            <person name="Goldman G.H."/>
            <person name="Alastruey-Izquierdo A."/>
            <person name="Rokas A."/>
        </authorList>
    </citation>
    <scope>NUCLEOTIDE SEQUENCE</scope>
    <source>
        <strain evidence="8">CNM-CM5623</strain>
    </source>
</reference>
<feature type="transmembrane region" description="Helical" evidence="6">
    <location>
        <begin position="340"/>
        <end position="362"/>
    </location>
</feature>
<evidence type="ECO:0000313" key="8">
    <source>
        <dbReference type="EMBL" id="KAF7160647.1"/>
    </source>
</evidence>
<dbReference type="InterPro" id="IPR036259">
    <property type="entry name" value="MFS_trans_sf"/>
</dbReference>
<feature type="transmembrane region" description="Helical" evidence="6">
    <location>
        <begin position="405"/>
        <end position="427"/>
    </location>
</feature>
<keyword evidence="2 6" id="KW-0812">Transmembrane</keyword>
<evidence type="ECO:0000259" key="7">
    <source>
        <dbReference type="PROSITE" id="PS50850"/>
    </source>
</evidence>
<feature type="transmembrane region" description="Helical" evidence="6">
    <location>
        <begin position="67"/>
        <end position="86"/>
    </location>
</feature>
<feature type="region of interest" description="Disordered" evidence="5">
    <location>
        <begin position="556"/>
        <end position="577"/>
    </location>
</feature>
<feature type="transmembrane region" description="Helical" evidence="6">
    <location>
        <begin position="93"/>
        <end position="112"/>
    </location>
</feature>
<keyword evidence="3 6" id="KW-1133">Transmembrane helix</keyword>
<evidence type="ECO:0000256" key="3">
    <source>
        <dbReference type="ARBA" id="ARBA00022989"/>
    </source>
</evidence>
<accession>A0A8H6UN94</accession>
<comment type="subcellular location">
    <subcellularLocation>
        <location evidence="1">Membrane</location>
        <topology evidence="1">Multi-pass membrane protein</topology>
    </subcellularLocation>
</comment>